<evidence type="ECO:0000313" key="1">
    <source>
        <dbReference type="EMBL" id="KAF4432380.1"/>
    </source>
</evidence>
<proteinExistence type="predicted"/>
<dbReference type="Proteomes" id="UP000536711">
    <property type="component" value="Unassembled WGS sequence"/>
</dbReference>
<evidence type="ECO:0008006" key="3">
    <source>
        <dbReference type="Google" id="ProtNLM"/>
    </source>
</evidence>
<gene>
    <name evidence="1" type="ORF">FACUT_8387</name>
</gene>
<comment type="caution">
    <text evidence="1">The sequence shown here is derived from an EMBL/GenBank/DDBJ whole genome shotgun (WGS) entry which is preliminary data.</text>
</comment>
<accession>A0A8H4NJ86</accession>
<organism evidence="1 2">
    <name type="scientific">Fusarium acutatum</name>
    <dbReference type="NCBI Taxonomy" id="78861"/>
    <lineage>
        <taxon>Eukaryota</taxon>
        <taxon>Fungi</taxon>
        <taxon>Dikarya</taxon>
        <taxon>Ascomycota</taxon>
        <taxon>Pezizomycotina</taxon>
        <taxon>Sordariomycetes</taxon>
        <taxon>Hypocreomycetidae</taxon>
        <taxon>Hypocreales</taxon>
        <taxon>Nectriaceae</taxon>
        <taxon>Fusarium</taxon>
        <taxon>Fusarium fujikuroi species complex</taxon>
    </lineage>
</organism>
<dbReference type="OrthoDB" id="3692147at2759"/>
<dbReference type="EMBL" id="JAADJF010000236">
    <property type="protein sequence ID" value="KAF4432380.1"/>
    <property type="molecule type" value="Genomic_DNA"/>
</dbReference>
<evidence type="ECO:0000313" key="2">
    <source>
        <dbReference type="Proteomes" id="UP000536711"/>
    </source>
</evidence>
<reference evidence="1 2" key="1">
    <citation type="submission" date="2020-01" db="EMBL/GenBank/DDBJ databases">
        <title>Identification and distribution of gene clusters putatively required for synthesis of sphingolipid metabolism inhibitors in phylogenetically diverse species of the filamentous fungus Fusarium.</title>
        <authorList>
            <person name="Kim H.-S."/>
            <person name="Busman M."/>
            <person name="Brown D.W."/>
            <person name="Divon H."/>
            <person name="Uhlig S."/>
            <person name="Proctor R.H."/>
        </authorList>
    </citation>
    <scope>NUCLEOTIDE SEQUENCE [LARGE SCALE GENOMIC DNA]</scope>
    <source>
        <strain evidence="1 2">NRRL 13308</strain>
    </source>
</reference>
<keyword evidence="2" id="KW-1185">Reference proteome</keyword>
<sequence length="445" mass="50567">MDGTLETLFHDAHEKPNAEVCTSNKVPNLTTHDIFDKLNDQEWTRSKVQRDVHQAKPRVSKELTEVINRPGNHILNLPDEILLLVIKNLYEGSDKPSLFAFFVLRQVSRKFRGLMRGNIFLSHVFSDRGCCEWCTGGHRGKWTRINPSPFELHCFQTKVRKAGADITGLGALIRMGRISKTCRPEFESRRRTGVSPDCKFAALTSQDWMYCCACKVEHPTLCFSSEEVLKRSDRVCIARKGYIRLCAHEVLSWDQLKVSLGDNASRGFRKVCKHASHYFHQNDGRQLPIAVAEGNKDSFYLYLSSGFHSKALDKSHCESDGKNDYIGYHNHLLPLGIIEMAGEFQGKSQRIHNEKVAGQTVAISCDDCSEDHECLQLSYRLATLPTVPGQNFPRHSWFHAVSPESYSYDGPSGVPETCFDPLCQNYYSSGLRYWDADYRNRSGCN</sequence>
<name>A0A8H4NJ86_9HYPO</name>
<protein>
    <recommendedName>
        <fullName evidence="3">F-box domain-containing protein</fullName>
    </recommendedName>
</protein>
<dbReference type="AlphaFoldDB" id="A0A8H4NJ86"/>